<comment type="caution">
    <text evidence="2">The sequence shown here is derived from an EMBL/GenBank/DDBJ whole genome shotgun (WGS) entry which is preliminary data.</text>
</comment>
<name>A0ABX2AWN1_9BACT</name>
<evidence type="ECO:0000256" key="1">
    <source>
        <dbReference type="SAM" id="MobiDB-lite"/>
    </source>
</evidence>
<dbReference type="Proteomes" id="UP001193734">
    <property type="component" value="Unassembled WGS sequence"/>
</dbReference>
<evidence type="ECO:0000313" key="2">
    <source>
        <dbReference type="EMBL" id="NPE15187.1"/>
    </source>
</evidence>
<reference evidence="2 3" key="1">
    <citation type="submission" date="2020-05" db="EMBL/GenBank/DDBJ databases">
        <title>Distinct polysaccharide utilization as determinants for interspecies competition between intestinal Prevotella spp.</title>
        <authorList>
            <person name="Galvez E.J.C."/>
            <person name="Iljazovic A."/>
            <person name="Strowig T."/>
        </authorList>
    </citation>
    <scope>NUCLEOTIDE SEQUENCE [LARGE SCALE GENOMIC DNA]</scope>
    <source>
        <strain evidence="2 3">PROD</strain>
    </source>
</reference>
<sequence length="502" mass="55758">MKIPTLQTKKKKERRPVMKHNIMKHLLTASLVMSVSAFTACSVDADLCDSSVHPHEGRLNYTFDWGGYVDKYAYTANDGNTKSALPDSMYIIATRVVNFHKTAMVVGSGIPGKGNTGYFVFNPPKYDPIATTPDPTPEEENPTPGEENPDPTPDDGNQDPPSPNTPPAEAVTRAGETSDPTGSANKYDAIKRVGGIMGEFPVAVGSYKFVAFNMDTASFDYKSVVDYMVEPTTDKKMQDIFVEYRPYDKTDDKLGHLLKDWQDYNSYAPYVQTNIKPVFFDTIPARDIVKGRQEVKFKPMPVTQNIDIYFTIKKEFPCDPKTDIDSTFAIDYVVCEMAGIPYKVNLLNGYIAIEKTRKVMFETELLKKDGTPLEEDTEDNKVVRVHANIDVPTIVENSTSTMYTGPGIMQVMIMTHGTDPGTGERKVKKLQGKINLYNTLKRAKLIKVTEDGRYALRNGDSGVLDIVANIVVSGGNVIKNNDNNGGLDVWKDYTGSKIIVDI</sequence>
<accession>A0ABX2AWN1</accession>
<feature type="region of interest" description="Disordered" evidence="1">
    <location>
        <begin position="124"/>
        <end position="186"/>
    </location>
</feature>
<proteinExistence type="predicted"/>
<dbReference type="EMBL" id="JABKKE010000030">
    <property type="protein sequence ID" value="NPE15187.1"/>
    <property type="molecule type" value="Genomic_DNA"/>
</dbReference>
<organism evidence="2 3">
    <name type="scientific">Xylanibacter rodentium</name>
    <dbReference type="NCBI Taxonomy" id="2736289"/>
    <lineage>
        <taxon>Bacteria</taxon>
        <taxon>Pseudomonadati</taxon>
        <taxon>Bacteroidota</taxon>
        <taxon>Bacteroidia</taxon>
        <taxon>Bacteroidales</taxon>
        <taxon>Prevotellaceae</taxon>
        <taxon>Xylanibacter</taxon>
    </lineage>
</organism>
<keyword evidence="3" id="KW-1185">Reference proteome</keyword>
<dbReference type="RefSeq" id="WP_172177711.1">
    <property type="nucleotide sequence ID" value="NZ_CASGIA010000037.1"/>
</dbReference>
<evidence type="ECO:0000313" key="3">
    <source>
        <dbReference type="Proteomes" id="UP001193734"/>
    </source>
</evidence>
<protein>
    <submittedName>
        <fullName evidence="2">Uncharacterized protein</fullName>
    </submittedName>
</protein>
<feature type="compositionally biased region" description="Acidic residues" evidence="1">
    <location>
        <begin position="136"/>
        <end position="157"/>
    </location>
</feature>
<gene>
    <name evidence="2" type="ORF">HPS55_12820</name>
</gene>
<dbReference type="GeneID" id="82158652"/>